<evidence type="ECO:0008006" key="3">
    <source>
        <dbReference type="Google" id="ProtNLM"/>
    </source>
</evidence>
<dbReference type="EMBL" id="CAUYUJ010020960">
    <property type="protein sequence ID" value="CAK0901641.1"/>
    <property type="molecule type" value="Genomic_DNA"/>
</dbReference>
<sequence>MPEAPSFLAPAAAEEVQSHVRAWFDVVESELAAVDYSNRPACVPIAGACITLVVHISESRYELHCGAFSGCRGPPRKDILHVIVPGLPADVDMCVPFGLHDGAQNVRSGNLGIPVLGAMYHPLSSTIVVPFAMGNVRFALPYVNTLGKGCCHVTAPARASRRPSSAAERSGRG</sequence>
<organism evidence="1 2">
    <name type="scientific">Prorocentrum cordatum</name>
    <dbReference type="NCBI Taxonomy" id="2364126"/>
    <lineage>
        <taxon>Eukaryota</taxon>
        <taxon>Sar</taxon>
        <taxon>Alveolata</taxon>
        <taxon>Dinophyceae</taxon>
        <taxon>Prorocentrales</taxon>
        <taxon>Prorocentraceae</taxon>
        <taxon>Prorocentrum</taxon>
    </lineage>
</organism>
<comment type="caution">
    <text evidence="1">The sequence shown here is derived from an EMBL/GenBank/DDBJ whole genome shotgun (WGS) entry which is preliminary data.</text>
</comment>
<name>A0ABN9XP08_9DINO</name>
<accession>A0ABN9XP08</accession>
<protein>
    <recommendedName>
        <fullName evidence="3">FACT complex subunit</fullName>
    </recommendedName>
</protein>
<evidence type="ECO:0000313" key="2">
    <source>
        <dbReference type="Proteomes" id="UP001189429"/>
    </source>
</evidence>
<keyword evidence="2" id="KW-1185">Reference proteome</keyword>
<evidence type="ECO:0000313" key="1">
    <source>
        <dbReference type="EMBL" id="CAK0901641.1"/>
    </source>
</evidence>
<proteinExistence type="predicted"/>
<gene>
    <name evidence="1" type="ORF">PCOR1329_LOCUS78539</name>
</gene>
<dbReference type="Proteomes" id="UP001189429">
    <property type="component" value="Unassembled WGS sequence"/>
</dbReference>
<reference evidence="1" key="1">
    <citation type="submission" date="2023-10" db="EMBL/GenBank/DDBJ databases">
        <authorList>
            <person name="Chen Y."/>
            <person name="Shah S."/>
            <person name="Dougan E. K."/>
            <person name="Thang M."/>
            <person name="Chan C."/>
        </authorList>
    </citation>
    <scope>NUCLEOTIDE SEQUENCE [LARGE SCALE GENOMIC DNA]</scope>
</reference>